<dbReference type="Proteomes" id="UP000318017">
    <property type="component" value="Chromosome"/>
</dbReference>
<dbReference type="EMBL" id="CP036298">
    <property type="protein sequence ID" value="QDV27950.1"/>
    <property type="molecule type" value="Genomic_DNA"/>
</dbReference>
<name>A0A518GH99_9BACT</name>
<dbReference type="PRINTS" id="PR00326">
    <property type="entry name" value="GTP1OBG"/>
</dbReference>
<dbReference type="AlphaFoldDB" id="A0A518GH99"/>
<dbReference type="InterPro" id="IPR004095">
    <property type="entry name" value="TGS"/>
</dbReference>
<dbReference type="InterPro" id="IPR045001">
    <property type="entry name" value="DRG"/>
</dbReference>
<organism evidence="3 4">
    <name type="scientific">Aureliella helgolandensis</name>
    <dbReference type="NCBI Taxonomy" id="2527968"/>
    <lineage>
        <taxon>Bacteria</taxon>
        <taxon>Pseudomonadati</taxon>
        <taxon>Planctomycetota</taxon>
        <taxon>Planctomycetia</taxon>
        <taxon>Pirellulales</taxon>
        <taxon>Pirellulaceae</taxon>
        <taxon>Aureliella</taxon>
    </lineage>
</organism>
<evidence type="ECO:0000313" key="4">
    <source>
        <dbReference type="Proteomes" id="UP000318017"/>
    </source>
</evidence>
<dbReference type="Gene3D" id="3.10.20.30">
    <property type="match status" value="1"/>
</dbReference>
<dbReference type="PANTHER" id="PTHR43127">
    <property type="entry name" value="DEVELOPMENTALLY-REGULATED GTP-BINDING PROTEIN 2"/>
    <property type="match status" value="1"/>
</dbReference>
<protein>
    <submittedName>
        <fullName evidence="3">GTPase Obg</fullName>
    </submittedName>
</protein>
<feature type="domain" description="G" evidence="1">
    <location>
        <begin position="82"/>
        <end position="170"/>
    </location>
</feature>
<feature type="domain" description="TGS" evidence="2">
    <location>
        <begin position="257"/>
        <end position="329"/>
    </location>
</feature>
<dbReference type="InterPro" id="IPR012675">
    <property type="entry name" value="Beta-grasp_dom_sf"/>
</dbReference>
<reference evidence="3 4" key="1">
    <citation type="submission" date="2019-02" db="EMBL/GenBank/DDBJ databases">
        <title>Deep-cultivation of Planctomycetes and their phenomic and genomic characterization uncovers novel biology.</title>
        <authorList>
            <person name="Wiegand S."/>
            <person name="Jogler M."/>
            <person name="Boedeker C."/>
            <person name="Pinto D."/>
            <person name="Vollmers J."/>
            <person name="Rivas-Marin E."/>
            <person name="Kohn T."/>
            <person name="Peeters S.H."/>
            <person name="Heuer A."/>
            <person name="Rast P."/>
            <person name="Oberbeckmann S."/>
            <person name="Bunk B."/>
            <person name="Jeske O."/>
            <person name="Meyerdierks A."/>
            <person name="Storesund J.E."/>
            <person name="Kallscheuer N."/>
            <person name="Luecker S."/>
            <person name="Lage O.M."/>
            <person name="Pohl T."/>
            <person name="Merkel B.J."/>
            <person name="Hornburger P."/>
            <person name="Mueller R.-W."/>
            <person name="Bruemmer F."/>
            <person name="Labrenz M."/>
            <person name="Spormann A.M."/>
            <person name="Op den Camp H."/>
            <person name="Overmann J."/>
            <person name="Amann R."/>
            <person name="Jetten M.S.M."/>
            <person name="Mascher T."/>
            <person name="Medema M.H."/>
            <person name="Devos D.P."/>
            <person name="Kaster A.-K."/>
            <person name="Ovreas L."/>
            <person name="Rohde M."/>
            <person name="Galperin M.Y."/>
            <person name="Jogler C."/>
        </authorList>
    </citation>
    <scope>NUCLEOTIDE SEQUENCE [LARGE SCALE GENOMIC DNA]</scope>
    <source>
        <strain evidence="3 4">Q31a</strain>
    </source>
</reference>
<dbReference type="OrthoDB" id="257487at2"/>
<dbReference type="Pfam" id="PF01926">
    <property type="entry name" value="MMR_HSR1"/>
    <property type="match status" value="1"/>
</dbReference>
<gene>
    <name evidence="3" type="primary">obg_2</name>
    <name evidence="3" type="ORF">Q31a_63430</name>
</gene>
<proteinExistence type="predicted"/>
<evidence type="ECO:0000259" key="2">
    <source>
        <dbReference type="Pfam" id="PF02824"/>
    </source>
</evidence>
<evidence type="ECO:0000259" key="1">
    <source>
        <dbReference type="Pfam" id="PF01926"/>
    </source>
</evidence>
<dbReference type="Pfam" id="PF02824">
    <property type="entry name" value="TGS"/>
    <property type="match status" value="1"/>
</dbReference>
<keyword evidence="4" id="KW-1185">Reference proteome</keyword>
<dbReference type="InterPro" id="IPR006073">
    <property type="entry name" value="GTP-bd"/>
</dbReference>
<evidence type="ECO:0000313" key="3">
    <source>
        <dbReference type="EMBL" id="QDV27950.1"/>
    </source>
</evidence>
<dbReference type="KEGG" id="ahel:Q31a_63430"/>
<dbReference type="Gene3D" id="3.40.50.300">
    <property type="entry name" value="P-loop containing nucleotide triphosphate hydrolases"/>
    <property type="match status" value="1"/>
</dbReference>
<dbReference type="InterPro" id="IPR027417">
    <property type="entry name" value="P-loop_NTPase"/>
</dbReference>
<accession>A0A518GH99</accession>
<dbReference type="InterPro" id="IPR012676">
    <property type="entry name" value="TGS-like"/>
</dbReference>
<dbReference type="GO" id="GO:0005525">
    <property type="term" value="F:GTP binding"/>
    <property type="evidence" value="ECO:0007669"/>
    <property type="project" value="InterPro"/>
</dbReference>
<dbReference type="RefSeq" id="WP_145086133.1">
    <property type="nucleotide sequence ID" value="NZ_CP036298.1"/>
</dbReference>
<dbReference type="SUPFAM" id="SSF52540">
    <property type="entry name" value="P-loop containing nucleoside triphosphate hydrolases"/>
    <property type="match status" value="1"/>
</dbReference>
<dbReference type="GO" id="GO:0003924">
    <property type="term" value="F:GTPase activity"/>
    <property type="evidence" value="ECO:0007669"/>
    <property type="project" value="InterPro"/>
</dbReference>
<sequence length="330" mass="36570">MPANLTAQYHRAEAAYRQAESSQEELDCLQWMLRELPKHKGTDRLQADLKTKIARAKLDVQREATAPAAGKPPKIPKQGAGRVLLVGAPNSGKSQLLAALTRATPEIANYPFTTLSPLPGMMLFEDCPFQLIDLPPITADFMEASVVGLVRGADLVFLVIDLASDHLIEDSQAIWERFSGGKTRLGRETYLDENDIGVSYTQTLVLLNKIEVPDAAERLDLLNEFWDIPFDCLEVSGMQGIGLEQVRRATFERLEVVRVYTKHPLQKQPDLTKPFAIRKGGTLLDVAANVHHEMARNLKFARVWGSAVHGGTTVKPDYQPQDGDVVELHA</sequence>
<dbReference type="SUPFAM" id="SSF81271">
    <property type="entry name" value="TGS-like"/>
    <property type="match status" value="1"/>
</dbReference>